<feature type="region of interest" description="Disordered" evidence="2">
    <location>
        <begin position="275"/>
        <end position="303"/>
    </location>
</feature>
<feature type="region of interest" description="Disordered" evidence="2">
    <location>
        <begin position="160"/>
        <end position="199"/>
    </location>
</feature>
<feature type="domain" description="Rho-GAP" evidence="3">
    <location>
        <begin position="361"/>
        <end position="557"/>
    </location>
</feature>
<evidence type="ECO:0000313" key="5">
    <source>
        <dbReference type="Proteomes" id="UP000673691"/>
    </source>
</evidence>
<dbReference type="EMBL" id="JAEFCI010003239">
    <property type="protein sequence ID" value="KAG5461715.1"/>
    <property type="molecule type" value="Genomic_DNA"/>
</dbReference>
<feature type="region of interest" description="Disordered" evidence="2">
    <location>
        <begin position="565"/>
        <end position="615"/>
    </location>
</feature>
<dbReference type="InterPro" id="IPR051025">
    <property type="entry name" value="RhoGAP"/>
</dbReference>
<name>A0A8H7ZYJ9_9FUNG</name>
<evidence type="ECO:0000313" key="4">
    <source>
        <dbReference type="EMBL" id="KAG5461715.1"/>
    </source>
</evidence>
<accession>A0A8H7ZYJ9</accession>
<evidence type="ECO:0000256" key="1">
    <source>
        <dbReference type="ARBA" id="ARBA00022468"/>
    </source>
</evidence>
<feature type="compositionally biased region" description="Low complexity" evidence="2">
    <location>
        <begin position="582"/>
        <end position="594"/>
    </location>
</feature>
<organism evidence="4 5">
    <name type="scientific">Olpidium bornovanus</name>
    <dbReference type="NCBI Taxonomy" id="278681"/>
    <lineage>
        <taxon>Eukaryota</taxon>
        <taxon>Fungi</taxon>
        <taxon>Fungi incertae sedis</taxon>
        <taxon>Olpidiomycota</taxon>
        <taxon>Olpidiomycotina</taxon>
        <taxon>Olpidiomycetes</taxon>
        <taxon>Olpidiales</taxon>
        <taxon>Olpidiaceae</taxon>
        <taxon>Olpidium</taxon>
    </lineage>
</organism>
<dbReference type="Gene3D" id="1.10.555.10">
    <property type="entry name" value="Rho GTPase activation protein"/>
    <property type="match status" value="1"/>
</dbReference>
<dbReference type="InterPro" id="IPR000198">
    <property type="entry name" value="RhoGAP_dom"/>
</dbReference>
<dbReference type="GO" id="GO:0005096">
    <property type="term" value="F:GTPase activator activity"/>
    <property type="evidence" value="ECO:0007669"/>
    <property type="project" value="UniProtKB-KW"/>
</dbReference>
<dbReference type="SUPFAM" id="SSF48350">
    <property type="entry name" value="GTPase activation domain, GAP"/>
    <property type="match status" value="1"/>
</dbReference>
<comment type="caution">
    <text evidence="4">The sequence shown here is derived from an EMBL/GenBank/DDBJ whole genome shotgun (WGS) entry which is preliminary data.</text>
</comment>
<dbReference type="OrthoDB" id="3196451at2759"/>
<feature type="compositionally biased region" description="Low complexity" evidence="2">
    <location>
        <begin position="275"/>
        <end position="299"/>
    </location>
</feature>
<dbReference type="PANTHER" id="PTHR15228:SF25">
    <property type="entry name" value="F-BAR DOMAIN-CONTAINING PROTEIN"/>
    <property type="match status" value="1"/>
</dbReference>
<dbReference type="Pfam" id="PF00620">
    <property type="entry name" value="RhoGAP"/>
    <property type="match status" value="1"/>
</dbReference>
<feature type="compositionally biased region" description="Pro residues" evidence="2">
    <location>
        <begin position="25"/>
        <end position="38"/>
    </location>
</feature>
<dbReference type="GO" id="GO:0007165">
    <property type="term" value="P:signal transduction"/>
    <property type="evidence" value="ECO:0007669"/>
    <property type="project" value="InterPro"/>
</dbReference>
<feature type="compositionally biased region" description="Basic residues" evidence="2">
    <location>
        <begin position="184"/>
        <end position="193"/>
    </location>
</feature>
<dbReference type="InterPro" id="IPR008936">
    <property type="entry name" value="Rho_GTPase_activation_prot"/>
</dbReference>
<dbReference type="GO" id="GO:0005938">
    <property type="term" value="C:cell cortex"/>
    <property type="evidence" value="ECO:0007669"/>
    <property type="project" value="TreeGrafter"/>
</dbReference>
<gene>
    <name evidence="4" type="ORF">BJ554DRAFT_6042</name>
</gene>
<dbReference type="AlphaFoldDB" id="A0A8H7ZYJ9"/>
<feature type="compositionally biased region" description="Pro residues" evidence="2">
    <location>
        <begin position="572"/>
        <end position="581"/>
    </location>
</feature>
<dbReference type="SMART" id="SM00324">
    <property type="entry name" value="RhoGAP"/>
    <property type="match status" value="1"/>
</dbReference>
<protein>
    <recommendedName>
        <fullName evidence="3">Rho-GAP domain-containing protein</fullName>
    </recommendedName>
</protein>
<evidence type="ECO:0000256" key="2">
    <source>
        <dbReference type="SAM" id="MobiDB-lite"/>
    </source>
</evidence>
<feature type="compositionally biased region" description="Low complexity" evidence="2">
    <location>
        <begin position="1"/>
        <end position="24"/>
    </location>
</feature>
<reference evidence="4 5" key="1">
    <citation type="journal article" name="Sci. Rep.">
        <title>Genome-scale phylogenetic analyses confirm Olpidium as the closest living zoosporic fungus to the non-flagellated, terrestrial fungi.</title>
        <authorList>
            <person name="Chang Y."/>
            <person name="Rochon D."/>
            <person name="Sekimoto S."/>
            <person name="Wang Y."/>
            <person name="Chovatia M."/>
            <person name="Sandor L."/>
            <person name="Salamov A."/>
            <person name="Grigoriev I.V."/>
            <person name="Stajich J.E."/>
            <person name="Spatafora J.W."/>
        </authorList>
    </citation>
    <scope>NUCLEOTIDE SEQUENCE [LARGE SCALE GENOMIC DNA]</scope>
    <source>
        <strain evidence="4">S191</strain>
    </source>
</reference>
<evidence type="ECO:0000259" key="3">
    <source>
        <dbReference type="PROSITE" id="PS50238"/>
    </source>
</evidence>
<feature type="non-terminal residue" evidence="4">
    <location>
        <position position="1"/>
    </location>
</feature>
<dbReference type="PROSITE" id="PS50238">
    <property type="entry name" value="RHOGAP"/>
    <property type="match status" value="1"/>
</dbReference>
<dbReference type="GO" id="GO:0060237">
    <property type="term" value="P:regulation of fungal-type cell wall organization"/>
    <property type="evidence" value="ECO:0007669"/>
    <property type="project" value="TreeGrafter"/>
</dbReference>
<dbReference type="PANTHER" id="PTHR15228">
    <property type="entry name" value="SPERMATHECAL PHYSIOLOGY VARIANT"/>
    <property type="match status" value="1"/>
</dbReference>
<feature type="region of interest" description="Disordered" evidence="2">
    <location>
        <begin position="1"/>
        <end position="133"/>
    </location>
</feature>
<feature type="compositionally biased region" description="Pro residues" evidence="2">
    <location>
        <begin position="81"/>
        <end position="90"/>
    </location>
</feature>
<keyword evidence="1" id="KW-0343">GTPase activation</keyword>
<sequence>TSRPAASRSSSARPAPGAPLSAKPPARPAPPRPAPPRPGATAASDAARPAQPALSHAAFRQLPKRCPQSGQGKGSPRPATSAPPSPPAAPPVAMRKAWKNLLRRTAAAAAAAARRRRAPPAEPGARRGSSASAAAEFRLRAPGDAPAVGCCVGACCSPVRRRPSSDEGGRNRTSAACRPSSGRRASRRGKKLRPPAESLVAELPSVRYAVFVAPAAAGEEDPRLRGASGGRDDAFSAVGRAAATSTDAAPPVRRAAATSRTAFSAVGRAAAASTDASSAVRRAAADSTGAGSRARTSSSESRRPSVFEKCGRLLAKSFGCSAASSDLTWRSLHPHGRNKTVNGAEEQFFGPARPRGLVFGVRLSDLPRAATALVAVGEMGACRVPVILERWTGVTGIFRVCGSLRRMAELQGRFDGQPAFGTDINLSPGGEYTVHDVASAVRRYLTELPESVIPEDMYDVFRATYDEFRDDEDEQVARYKVHILNLPPTHRDVLAFITDSLAVFALHAESTLMSVENLAAVFQPGLLNHPDHCADPGEYVRNQQIVATLIQRSDDLFRPPPVRVSERAPIDSPSPVPPTFANPPNTATAWPPTTLKRTPATRQGRLRQGEAPKRGAALLPEKRKSSTKIVSLRRSATVNCVSFDSRTAADIPREVSPRRSSCTDVRHALDLSATAAPKPMKVLDASSLKACFLLP</sequence>
<feature type="compositionally biased region" description="Low complexity" evidence="2">
    <location>
        <begin position="39"/>
        <end position="53"/>
    </location>
</feature>
<proteinExistence type="predicted"/>
<feature type="compositionally biased region" description="Low complexity" evidence="2">
    <location>
        <begin position="174"/>
        <end position="183"/>
    </location>
</feature>
<dbReference type="Proteomes" id="UP000673691">
    <property type="component" value="Unassembled WGS sequence"/>
</dbReference>
<keyword evidence="5" id="KW-1185">Reference proteome</keyword>
<feature type="compositionally biased region" description="Low complexity" evidence="2">
    <location>
        <begin position="103"/>
        <end position="112"/>
    </location>
</feature>